<proteinExistence type="predicted"/>
<dbReference type="OrthoDB" id="6873559at2"/>
<comment type="caution">
    <text evidence="1">The sequence shown here is derived from an EMBL/GenBank/DDBJ whole genome shotgun (WGS) entry which is preliminary data.</text>
</comment>
<dbReference type="Proteomes" id="UP000316905">
    <property type="component" value="Unassembled WGS sequence"/>
</dbReference>
<name>A0A562Q8C0_9PSED</name>
<dbReference type="AlphaFoldDB" id="A0A562Q8C0"/>
<reference evidence="1 2" key="1">
    <citation type="journal article" date="2015" name="Stand. Genomic Sci.">
        <title>Genomic Encyclopedia of Bacterial and Archaeal Type Strains, Phase III: the genomes of soil and plant-associated and newly described type strains.</title>
        <authorList>
            <person name="Whitman W.B."/>
            <person name="Woyke T."/>
            <person name="Klenk H.P."/>
            <person name="Zhou Y."/>
            <person name="Lilburn T.G."/>
            <person name="Beck B.J."/>
            <person name="De Vos P."/>
            <person name="Vandamme P."/>
            <person name="Eisen J.A."/>
            <person name="Garrity G."/>
            <person name="Hugenholtz P."/>
            <person name="Kyrpides N.C."/>
        </authorList>
    </citation>
    <scope>NUCLEOTIDE SEQUENCE [LARGE SCALE GENOMIC DNA]</scope>
    <source>
        <strain evidence="1 2">CGMCC 1.6858</strain>
    </source>
</reference>
<gene>
    <name evidence="1" type="ORF">IQ22_02848</name>
</gene>
<evidence type="ECO:0000313" key="2">
    <source>
        <dbReference type="Proteomes" id="UP000316905"/>
    </source>
</evidence>
<sequence length="188" mass="20966">MQKTESAVPRDLQHAPTSLFSIIPLVPSAQTSAQTRPYKPEFFNESEWTLLSAACKRLSATTPVDTNDSLQDLLAFIDQHMLSPYAHGDLGCVQDPFFDTNTPHQAATHQSLRDQVRTGIAALDQYCQHTYQHSFSELSDEQQQQVLDSAEAGHVGKPAQDFIGLLRTEIEHSRFAHPLFTAYEPLTA</sequence>
<evidence type="ECO:0000313" key="1">
    <source>
        <dbReference type="EMBL" id="TWI53011.1"/>
    </source>
</evidence>
<dbReference type="RefSeq" id="WP_145142992.1">
    <property type="nucleotide sequence ID" value="NZ_VLKY01000009.1"/>
</dbReference>
<dbReference type="EMBL" id="VLKY01000009">
    <property type="protein sequence ID" value="TWI53011.1"/>
    <property type="molecule type" value="Genomic_DNA"/>
</dbReference>
<organism evidence="1 2">
    <name type="scientific">Pseudomonas duriflava</name>
    <dbReference type="NCBI Taxonomy" id="459528"/>
    <lineage>
        <taxon>Bacteria</taxon>
        <taxon>Pseudomonadati</taxon>
        <taxon>Pseudomonadota</taxon>
        <taxon>Gammaproteobacteria</taxon>
        <taxon>Pseudomonadales</taxon>
        <taxon>Pseudomonadaceae</taxon>
        <taxon>Pseudomonas</taxon>
    </lineage>
</organism>
<accession>A0A562Q8C0</accession>
<protein>
    <submittedName>
        <fullName evidence="1">Gluconate 2-dehydrogenase gamma chain</fullName>
    </submittedName>
</protein>
<keyword evidence="2" id="KW-1185">Reference proteome</keyword>
<dbReference type="Pfam" id="PF13618">
    <property type="entry name" value="Gluconate_2-dh3"/>
    <property type="match status" value="1"/>
</dbReference>
<dbReference type="InterPro" id="IPR027056">
    <property type="entry name" value="Gluconate_2DH_su3"/>
</dbReference>